<dbReference type="NCBIfam" id="TIGR00457">
    <property type="entry name" value="asnS"/>
    <property type="match status" value="1"/>
</dbReference>
<dbReference type="Gene3D" id="3.30.930.10">
    <property type="entry name" value="Bira Bifunctional Protein, Domain 2"/>
    <property type="match status" value="1"/>
</dbReference>
<dbReference type="PANTHER" id="PTHR22594:SF36">
    <property type="entry name" value="ASPARAGINE--TRNA LIGASE, CYTOPLASMIC 2"/>
    <property type="match status" value="1"/>
</dbReference>
<feature type="coiled-coil region" evidence="8">
    <location>
        <begin position="323"/>
        <end position="363"/>
    </location>
</feature>
<feature type="domain" description="Aminoacyl-tRNA synthetase class II (D/K/N)" evidence="9">
    <location>
        <begin position="376"/>
        <end position="636"/>
    </location>
</feature>
<organism evidence="10">
    <name type="scientific">Spirodela intermedia</name>
    <name type="common">Intermediate duckweed</name>
    <dbReference type="NCBI Taxonomy" id="51605"/>
    <lineage>
        <taxon>Eukaryota</taxon>
        <taxon>Viridiplantae</taxon>
        <taxon>Streptophyta</taxon>
        <taxon>Embryophyta</taxon>
        <taxon>Tracheophyta</taxon>
        <taxon>Spermatophyta</taxon>
        <taxon>Magnoliopsida</taxon>
        <taxon>Liliopsida</taxon>
        <taxon>Araceae</taxon>
        <taxon>Lemnoideae</taxon>
        <taxon>Spirodela</taxon>
    </lineage>
</organism>
<keyword evidence="8" id="KW-0175">Coiled coil</keyword>
<evidence type="ECO:0000256" key="7">
    <source>
        <dbReference type="ARBA" id="ARBA00023146"/>
    </source>
</evidence>
<evidence type="ECO:0000256" key="8">
    <source>
        <dbReference type="SAM" id="Coils"/>
    </source>
</evidence>
<evidence type="ECO:0000256" key="3">
    <source>
        <dbReference type="ARBA" id="ARBA00022598"/>
    </source>
</evidence>
<dbReference type="EC" id="6.1.1.22" evidence="2"/>
<evidence type="ECO:0000256" key="5">
    <source>
        <dbReference type="ARBA" id="ARBA00022840"/>
    </source>
</evidence>
<dbReference type="PANTHER" id="PTHR22594">
    <property type="entry name" value="ASPARTYL/LYSYL-TRNA SYNTHETASE"/>
    <property type="match status" value="1"/>
</dbReference>
<keyword evidence="6" id="KW-0648">Protein biosynthesis</keyword>
<dbReference type="EMBL" id="CACRZD030000011">
    <property type="protein sequence ID" value="CAA6668179.1"/>
    <property type="molecule type" value="Genomic_DNA"/>
</dbReference>
<evidence type="ECO:0000256" key="6">
    <source>
        <dbReference type="ARBA" id="ARBA00022917"/>
    </source>
</evidence>
<dbReference type="GO" id="GO:0004816">
    <property type="term" value="F:asparagine-tRNA ligase activity"/>
    <property type="evidence" value="ECO:0007669"/>
    <property type="project" value="UniProtKB-EC"/>
</dbReference>
<evidence type="ECO:0000313" key="11">
    <source>
        <dbReference type="Proteomes" id="UP001189122"/>
    </source>
</evidence>
<dbReference type="EMBL" id="LR743598">
    <property type="protein sequence ID" value="CAA2628933.1"/>
    <property type="molecule type" value="Genomic_DNA"/>
</dbReference>
<evidence type="ECO:0000256" key="4">
    <source>
        <dbReference type="ARBA" id="ARBA00022741"/>
    </source>
</evidence>
<dbReference type="GO" id="GO:0006421">
    <property type="term" value="P:asparaginyl-tRNA aminoacylation"/>
    <property type="evidence" value="ECO:0007669"/>
    <property type="project" value="InterPro"/>
</dbReference>
<name>A0A7I8JDL2_SPIIN</name>
<accession>A0A7I8JDL2</accession>
<dbReference type="InterPro" id="IPR045864">
    <property type="entry name" value="aa-tRNA-synth_II/BPL/LPL"/>
</dbReference>
<evidence type="ECO:0000313" key="10">
    <source>
        <dbReference type="EMBL" id="CAA2628933.1"/>
    </source>
</evidence>
<evidence type="ECO:0000256" key="2">
    <source>
        <dbReference type="ARBA" id="ARBA00012816"/>
    </source>
</evidence>
<comment type="similarity">
    <text evidence="1">Belongs to the class-II aminoacyl-tRNA synthetase family.</text>
</comment>
<proteinExistence type="inferred from homology"/>
<dbReference type="GO" id="GO:0005524">
    <property type="term" value="F:ATP binding"/>
    <property type="evidence" value="ECO:0007669"/>
    <property type="project" value="UniProtKB-KW"/>
</dbReference>
<gene>
    <name evidence="10" type="ORF">SI7747_11014573</name>
</gene>
<keyword evidence="3" id="KW-0436">Ligase</keyword>
<dbReference type="Pfam" id="PF00152">
    <property type="entry name" value="tRNA-synt_2"/>
    <property type="match status" value="1"/>
</dbReference>
<keyword evidence="11" id="KW-1185">Reference proteome</keyword>
<dbReference type="SUPFAM" id="SSF55681">
    <property type="entry name" value="Class II aaRS and biotin synthetases"/>
    <property type="match status" value="1"/>
</dbReference>
<evidence type="ECO:0000256" key="1">
    <source>
        <dbReference type="ARBA" id="ARBA00008226"/>
    </source>
</evidence>
<protein>
    <recommendedName>
        <fullName evidence="2">asparagine--tRNA ligase</fullName>
        <ecNumber evidence="2">6.1.1.22</ecNumber>
    </recommendedName>
</protein>
<keyword evidence="5" id="KW-0067">ATP-binding</keyword>
<keyword evidence="7" id="KW-0030">Aminoacyl-tRNA synthetase</keyword>
<evidence type="ECO:0000259" key="9">
    <source>
        <dbReference type="Pfam" id="PF00152"/>
    </source>
</evidence>
<keyword evidence="4" id="KW-0547">Nucleotide-binding</keyword>
<reference evidence="10 11" key="1">
    <citation type="submission" date="2019-12" db="EMBL/GenBank/DDBJ databases">
        <authorList>
            <person name="Scholz U."/>
            <person name="Mascher M."/>
            <person name="Fiebig A."/>
        </authorList>
    </citation>
    <scope>NUCLEOTIDE SEQUENCE</scope>
</reference>
<sequence length="649" mass="72395">MKNFGFNCELDRKGLLVVRSAASVFGRGGEYGAGRGGCGRRRECLEGGASEAGVVWCKYSKRVALSTILRHSDGWRALEGERVVVGGWIRMSRDSFTRNPQPPLAYAVETGVTCTEVIVNRFPFLRPLARLLVPGAAGHRKRHSGDRRASIHAVTRLKINDGSCIRNLQVLVDPGLPDAGQLTVGASILVEGVLKLSTPGKGVIELVAEKVLYLGVSDPDKYPFGRQRLSPESSRRYPHFRARTTTVALITRIRNSLSSGTSTFFQKNGFFNVQMPVITSSCPNSLERFQATTLFNDGSNMCRDMLRAGEESAVNLGVVRSAIDDKRRRIEELKRSNSNVEVLNFALQDLERANELARQLETQQKSASGGRVDFSKDFFSQPAYLSTSAALHLESYACALCNVYTFGPVFQAKAPKSTTFLAEMWMVEVELAFSELENAMDCAEDYLKFLCQSVLESCLDEMNFVTKQIDKGCADQLQLAASTPFQRITYTDAVEALKKQEETRFETEIKWGADLSREQESYLVEEMYKCPVILYNHPKELRPFYARLRDDGRTVSSFDVIMPKVGVLVRGCQKEERLDVLNKRMEAMGLTREQYGWYLELRQHGTVRHSGFGVAFDGMAMLVTGVEDASDVIPFPGPPGRRRPRKGEG</sequence>
<dbReference type="CDD" id="cd04318">
    <property type="entry name" value="EcAsnRS_like_N"/>
    <property type="match status" value="1"/>
</dbReference>
<dbReference type="InterPro" id="IPR004364">
    <property type="entry name" value="Aa-tRNA-synt_II"/>
</dbReference>
<dbReference type="AlphaFoldDB" id="A0A7I8JDL2"/>
<dbReference type="GO" id="GO:0005739">
    <property type="term" value="C:mitochondrion"/>
    <property type="evidence" value="ECO:0007669"/>
    <property type="project" value="TreeGrafter"/>
</dbReference>
<dbReference type="Proteomes" id="UP001189122">
    <property type="component" value="Unassembled WGS sequence"/>
</dbReference>
<dbReference type="InterPro" id="IPR004522">
    <property type="entry name" value="Asn-tRNA-ligase"/>
</dbReference>